<proteinExistence type="predicted"/>
<reference evidence="1" key="2">
    <citation type="submission" date="2020-11" db="EMBL/GenBank/DDBJ databases">
        <authorList>
            <consortium name="NCBI Pathogen Detection Project"/>
        </authorList>
    </citation>
    <scope>NUCLEOTIDE SEQUENCE</scope>
    <source>
        <strain evidence="1">R404</strain>
    </source>
</reference>
<protein>
    <submittedName>
        <fullName evidence="1">Ash family protein</fullName>
    </submittedName>
</protein>
<dbReference type="Pfam" id="PF10554">
    <property type="entry name" value="Phage_ASH"/>
    <property type="match status" value="1"/>
</dbReference>
<sequence>MTFLRLKINHSRHSRKNILRDLLTPLSGLAYRCRVAPHRATGISTPSNISATTDAPGVFFIVATNATERQIMAWCVHSGCLTAGHEQVTHHTTTSMVAQAGQLSGWPVSEIAGSANPVWAIAIMKISTFGDSNIFSISEVAIMATTPSSLYPQFPRMLPGVCRSAVSADSCRTHTPTPDTDATASLTVPYGAVVLSGYQSVRGVAYV</sequence>
<dbReference type="AlphaFoldDB" id="A0AAN5LDX0"/>
<comment type="caution">
    <text evidence="1">The sequence shown here is derived from an EMBL/GenBank/DDBJ whole genome shotgun (WGS) entry which is preliminary data.</text>
</comment>
<dbReference type="EMBL" id="DACSEO010000138">
    <property type="protein sequence ID" value="HAT1684996.1"/>
    <property type="molecule type" value="Genomic_DNA"/>
</dbReference>
<dbReference type="InterPro" id="IPR018880">
    <property type="entry name" value="Phage_P4_Ash"/>
</dbReference>
<dbReference type="Proteomes" id="UP000856143">
    <property type="component" value="Unassembled WGS sequence"/>
</dbReference>
<accession>A0AAN5LDX0</accession>
<evidence type="ECO:0000313" key="1">
    <source>
        <dbReference type="EMBL" id="HAT1684996.1"/>
    </source>
</evidence>
<organism evidence="1 2">
    <name type="scientific">Klebsiella oxytoca</name>
    <dbReference type="NCBI Taxonomy" id="571"/>
    <lineage>
        <taxon>Bacteria</taxon>
        <taxon>Pseudomonadati</taxon>
        <taxon>Pseudomonadota</taxon>
        <taxon>Gammaproteobacteria</taxon>
        <taxon>Enterobacterales</taxon>
        <taxon>Enterobacteriaceae</taxon>
        <taxon>Klebsiella/Raoultella group</taxon>
        <taxon>Klebsiella</taxon>
    </lineage>
</organism>
<name>A0AAN5LDX0_KLEOX</name>
<gene>
    <name evidence="1" type="ORF">I8Y21_005825</name>
</gene>
<reference evidence="1" key="1">
    <citation type="journal article" date="2018" name="Genome Biol.">
        <title>SKESA: strategic k-mer extension for scrupulous assemblies.</title>
        <authorList>
            <person name="Souvorov A."/>
            <person name="Agarwala R."/>
            <person name="Lipman D.J."/>
        </authorList>
    </citation>
    <scope>NUCLEOTIDE SEQUENCE</scope>
    <source>
        <strain evidence="1">R404</strain>
    </source>
</reference>
<evidence type="ECO:0000313" key="2">
    <source>
        <dbReference type="Proteomes" id="UP000856143"/>
    </source>
</evidence>